<accession>A0ACC0Q5L1</accession>
<name>A0ACC0Q5L1_RHOML</name>
<reference evidence="1" key="1">
    <citation type="submission" date="2022-02" db="EMBL/GenBank/DDBJ databases">
        <title>Plant Genome Project.</title>
        <authorList>
            <person name="Zhang R.-G."/>
        </authorList>
    </citation>
    <scope>NUCLEOTIDE SEQUENCE</scope>
    <source>
        <strain evidence="1">AT1</strain>
    </source>
</reference>
<organism evidence="1 2">
    <name type="scientific">Rhododendron molle</name>
    <name type="common">Chinese azalea</name>
    <name type="synonym">Azalea mollis</name>
    <dbReference type="NCBI Taxonomy" id="49168"/>
    <lineage>
        <taxon>Eukaryota</taxon>
        <taxon>Viridiplantae</taxon>
        <taxon>Streptophyta</taxon>
        <taxon>Embryophyta</taxon>
        <taxon>Tracheophyta</taxon>
        <taxon>Spermatophyta</taxon>
        <taxon>Magnoliopsida</taxon>
        <taxon>eudicotyledons</taxon>
        <taxon>Gunneridae</taxon>
        <taxon>Pentapetalae</taxon>
        <taxon>asterids</taxon>
        <taxon>Ericales</taxon>
        <taxon>Ericaceae</taxon>
        <taxon>Ericoideae</taxon>
        <taxon>Rhodoreae</taxon>
        <taxon>Rhododendron</taxon>
    </lineage>
</organism>
<dbReference type="Proteomes" id="UP001062846">
    <property type="component" value="Chromosome 1"/>
</dbReference>
<evidence type="ECO:0000313" key="1">
    <source>
        <dbReference type="EMBL" id="KAI8573288.1"/>
    </source>
</evidence>
<proteinExistence type="predicted"/>
<comment type="caution">
    <text evidence="1">The sequence shown here is derived from an EMBL/GenBank/DDBJ whole genome shotgun (WGS) entry which is preliminary data.</text>
</comment>
<keyword evidence="2" id="KW-1185">Reference proteome</keyword>
<sequence>MGTSVSGRSENILDQLEKDTVPSTDHLNIDDTDGPAARQIKTLNAEIQYLRTQLETKSSGDKPQGSGGVLPQVSSGGTPKEATGGPSFQHPPSWSAVVAQNSGSSRMKLSYHHPQVKEAKLVVCPPAEVIEAGVAQWSNCLVGYFLDKKLPYIGVQNIASRIWKKSGIQKFYKGPLVLWNEGGLSHLASAVGVPLYANDLTESHRRLSYAKICVEADVRSELPDTVDVECMGEQVTVGVKYPWKPVKCLECHLFGHNADHCGSKPLGAKPQKSVWMIKSTEGALAADSGVPTIVENGSSSAAVSGMVEPGSDVHAQVSVGKEVVFMDDLVSTPVASPRAPPMGVGQSTMIRGSNSFSAHSLVNQEDLMIGEGEEEVTGLLDHPSSVLDPELDIPFVPAAKKTRGRGNAKAVPPGGKKNNKGGGGGIKA</sequence>
<gene>
    <name evidence="1" type="ORF">RHMOL_Rhmol01G0266700</name>
</gene>
<protein>
    <submittedName>
        <fullName evidence="1">Uncharacterized protein</fullName>
    </submittedName>
</protein>
<dbReference type="EMBL" id="CM046388">
    <property type="protein sequence ID" value="KAI8573288.1"/>
    <property type="molecule type" value="Genomic_DNA"/>
</dbReference>
<evidence type="ECO:0000313" key="2">
    <source>
        <dbReference type="Proteomes" id="UP001062846"/>
    </source>
</evidence>